<keyword evidence="2 5" id="KW-0378">Hydrolase</keyword>
<reference evidence="5 6" key="1">
    <citation type="submission" date="2023-07" db="EMBL/GenBank/DDBJ databases">
        <title>Genomic Encyclopedia of Type Strains, Phase IV (KMG-IV): sequencing the most valuable type-strain genomes for metagenomic binning, comparative biology and taxonomic classification.</title>
        <authorList>
            <person name="Goeker M."/>
        </authorList>
    </citation>
    <scope>NUCLEOTIDE SEQUENCE [LARGE SCALE GENOMIC DNA]</scope>
    <source>
        <strain evidence="5 6">DSM 19154</strain>
    </source>
</reference>
<dbReference type="PANTHER" id="PTHR11575:SF23">
    <property type="entry name" value="5-NUCLEOTIDASE FAMILY PROTEIN"/>
    <property type="match status" value="1"/>
</dbReference>
<keyword evidence="6" id="KW-1185">Reference proteome</keyword>
<dbReference type="InterPro" id="IPR011240">
    <property type="entry name" value="Pesterase_YunD"/>
</dbReference>
<dbReference type="PRINTS" id="PR01607">
    <property type="entry name" value="APYRASEFAMLY"/>
</dbReference>
<dbReference type="InterPro" id="IPR006179">
    <property type="entry name" value="5_nucleotidase/apyrase"/>
</dbReference>
<dbReference type="SUPFAM" id="SSF55816">
    <property type="entry name" value="5'-nucleotidase (syn. UDP-sugar hydrolase), C-terminal domain"/>
    <property type="match status" value="1"/>
</dbReference>
<protein>
    <submittedName>
        <fullName evidence="5">5'-nucleotidase</fullName>
        <ecNumber evidence="5">3.1.3.5</ecNumber>
    </submittedName>
</protein>
<dbReference type="CDD" id="cd00845">
    <property type="entry name" value="MPP_UshA_N_like"/>
    <property type="match status" value="1"/>
</dbReference>
<dbReference type="EC" id="3.1.3.5" evidence="5"/>
<dbReference type="Gene3D" id="3.60.21.10">
    <property type="match status" value="1"/>
</dbReference>
<organism evidence="5 6">
    <name type="scientific">Alkalicoccobacillus murimartini</name>
    <dbReference type="NCBI Taxonomy" id="171685"/>
    <lineage>
        <taxon>Bacteria</taxon>
        <taxon>Bacillati</taxon>
        <taxon>Bacillota</taxon>
        <taxon>Bacilli</taxon>
        <taxon>Bacillales</taxon>
        <taxon>Bacillaceae</taxon>
        <taxon>Alkalicoccobacillus</taxon>
    </lineage>
</organism>
<evidence type="ECO:0000259" key="4">
    <source>
        <dbReference type="Pfam" id="PF02872"/>
    </source>
</evidence>
<dbReference type="Proteomes" id="UP001225034">
    <property type="component" value="Unassembled WGS sequence"/>
</dbReference>
<dbReference type="Gene3D" id="3.90.780.10">
    <property type="entry name" value="5'-Nucleotidase, C-terminal domain"/>
    <property type="match status" value="1"/>
</dbReference>
<gene>
    <name evidence="5" type="ORF">J2S05_001416</name>
</gene>
<sequence length="454" mass="50702">MGQKHLTLFHTNDIHSDFHHWPGIVRYVKEHRTQDTLFLDLGDHADRSHPITEATDGQANIELLNIAGVDYATIGNNEGVTFSKEQLDKLYEKAEFPILLANLTEVTGQQPSWSAPSVITTMANGIKVGLFGVTAPLSHFYEKLGWNVLDLNACIEEQVKQLKPQVDVVILLSHLGLFKDEKIAETIDGIDVIVGAHTHHVLEHGEKIKDTLIVQAGKHGHYLGEITLEFDEAHTVCSADALLHEAKDMAADDETMVYLDQAKQRADQILEQPLATLPEELPVDWFKETKASRLICDGLTEWCGTSIGMLNAGVLLSDLPKGMLSRGAIHQICPHPINPCVIRLTGKELKTTIERASSFELINLELKGFGFRGQVLGKMIYTGISVEYDPKNEEKVTSIQVLGKPLQLDAEYELATLDMYTFGFLYPELTDSENKAYLMPEFLRDILAWKLNQL</sequence>
<dbReference type="InterPro" id="IPR008334">
    <property type="entry name" value="5'-Nucleotdase_C"/>
</dbReference>
<proteinExistence type="inferred from homology"/>
<dbReference type="GO" id="GO:0008253">
    <property type="term" value="F:5'-nucleotidase activity"/>
    <property type="evidence" value="ECO:0007669"/>
    <property type="project" value="UniProtKB-EC"/>
</dbReference>
<comment type="caution">
    <text evidence="5">The sequence shown here is derived from an EMBL/GenBank/DDBJ whole genome shotgun (WGS) entry which is preliminary data.</text>
</comment>
<evidence type="ECO:0000313" key="6">
    <source>
        <dbReference type="Proteomes" id="UP001225034"/>
    </source>
</evidence>
<evidence type="ECO:0000256" key="2">
    <source>
        <dbReference type="RuleBase" id="RU362119"/>
    </source>
</evidence>
<name>A0ABT9YFI4_9BACI</name>
<keyword evidence="1" id="KW-0732">Signal</keyword>
<dbReference type="PANTHER" id="PTHR11575">
    <property type="entry name" value="5'-NUCLEOTIDASE-RELATED"/>
    <property type="match status" value="1"/>
</dbReference>
<dbReference type="InterPro" id="IPR004843">
    <property type="entry name" value="Calcineurin-like_PHP"/>
</dbReference>
<keyword evidence="2" id="KW-0547">Nucleotide-binding</keyword>
<dbReference type="InterPro" id="IPR036907">
    <property type="entry name" value="5'-Nucleotdase_C_sf"/>
</dbReference>
<dbReference type="SUPFAM" id="SSF56300">
    <property type="entry name" value="Metallo-dependent phosphatases"/>
    <property type="match status" value="1"/>
</dbReference>
<feature type="domain" description="Calcineurin-like phosphoesterase" evidence="3">
    <location>
        <begin position="7"/>
        <end position="200"/>
    </location>
</feature>
<comment type="similarity">
    <text evidence="2">Belongs to the 5'-nucleotidase family.</text>
</comment>
<dbReference type="RefSeq" id="WP_306981280.1">
    <property type="nucleotide sequence ID" value="NZ_JAUSUA010000002.1"/>
</dbReference>
<dbReference type="InterPro" id="IPR029052">
    <property type="entry name" value="Metallo-depent_PP-like"/>
</dbReference>
<accession>A0ABT9YFI4</accession>
<dbReference type="Pfam" id="PF02872">
    <property type="entry name" value="5_nucleotid_C"/>
    <property type="match status" value="1"/>
</dbReference>
<dbReference type="EMBL" id="JAUSUA010000002">
    <property type="protein sequence ID" value="MDQ0206617.1"/>
    <property type="molecule type" value="Genomic_DNA"/>
</dbReference>
<evidence type="ECO:0000256" key="1">
    <source>
        <dbReference type="ARBA" id="ARBA00022729"/>
    </source>
</evidence>
<dbReference type="Pfam" id="PF00149">
    <property type="entry name" value="Metallophos"/>
    <property type="match status" value="1"/>
</dbReference>
<evidence type="ECO:0000313" key="5">
    <source>
        <dbReference type="EMBL" id="MDQ0206617.1"/>
    </source>
</evidence>
<evidence type="ECO:0000259" key="3">
    <source>
        <dbReference type="Pfam" id="PF00149"/>
    </source>
</evidence>
<feature type="domain" description="5'-Nucleotidase C-terminal" evidence="4">
    <location>
        <begin position="284"/>
        <end position="419"/>
    </location>
</feature>
<dbReference type="PIRSF" id="PIRSF036361">
    <property type="entry name" value="YunD"/>
    <property type="match status" value="1"/>
</dbReference>